<dbReference type="Proteomes" id="UP000016644">
    <property type="component" value="Unassembled WGS sequence"/>
</dbReference>
<dbReference type="HOGENOM" id="CLU_3217733_0_0_9"/>
<gene>
    <name evidence="1" type="ORF">HMPREF0495_00024</name>
</gene>
<dbReference type="EMBL" id="AWVK01000001">
    <property type="protein sequence ID" value="ERK46255.1"/>
    <property type="molecule type" value="Genomic_DNA"/>
</dbReference>
<comment type="caution">
    <text evidence="1">The sequence shown here is derived from an EMBL/GenBank/DDBJ whole genome shotgun (WGS) entry which is preliminary data.</text>
</comment>
<sequence length="44" mass="5204">MTCLFFVTIFNFLKEKGYNTGFKHPQLPNTISYLADVFLLRLVY</sequence>
<evidence type="ECO:0000313" key="1">
    <source>
        <dbReference type="EMBL" id="ERK46255.1"/>
    </source>
</evidence>
<organism evidence="1 2">
    <name type="scientific">Levilactobacillus brevis ATCC 14869 = DSM 20054</name>
    <dbReference type="NCBI Taxonomy" id="649758"/>
    <lineage>
        <taxon>Bacteria</taxon>
        <taxon>Bacillati</taxon>
        <taxon>Bacillota</taxon>
        <taxon>Bacilli</taxon>
        <taxon>Lactobacillales</taxon>
        <taxon>Lactobacillaceae</taxon>
        <taxon>Levilactobacillus</taxon>
    </lineage>
</organism>
<protein>
    <submittedName>
        <fullName evidence="1">Uncharacterized protein</fullName>
    </submittedName>
</protein>
<proteinExistence type="predicted"/>
<name>U2P6W1_LEVBR</name>
<evidence type="ECO:0000313" key="2">
    <source>
        <dbReference type="Proteomes" id="UP000016644"/>
    </source>
</evidence>
<dbReference type="AlphaFoldDB" id="U2P6W1"/>
<reference evidence="1 2" key="1">
    <citation type="submission" date="2013-06" db="EMBL/GenBank/DDBJ databases">
        <authorList>
            <person name="Weinstock G."/>
            <person name="Sodergren E."/>
            <person name="Lobos E.A."/>
            <person name="Fulton L."/>
            <person name="Fulton R."/>
            <person name="Courtney L."/>
            <person name="Fronick C."/>
            <person name="O'Laughlin M."/>
            <person name="Godfrey J."/>
            <person name="Wilson R.M."/>
            <person name="Miner T."/>
            <person name="Farmer C."/>
            <person name="Delehaunty K."/>
            <person name="Cordes M."/>
            <person name="Minx P."/>
            <person name="Tomlinson C."/>
            <person name="Chen J."/>
            <person name="Wollam A."/>
            <person name="Pepin K.H."/>
            <person name="Bhonagiri V."/>
            <person name="Zhang X."/>
            <person name="Warren W."/>
            <person name="Mitreva M."/>
            <person name="Mardis E.R."/>
            <person name="Wilson R.K."/>
        </authorList>
    </citation>
    <scope>NUCLEOTIDE SEQUENCE [LARGE SCALE GENOMIC DNA]</scope>
    <source>
        <strain evidence="1 2">ATCC 14869</strain>
    </source>
</reference>
<accession>U2P6W1</accession>